<organism evidence="1 2">
    <name type="scientific">Cotesia glomerata</name>
    <name type="common">Lepidopteran parasitic wasp</name>
    <name type="synonym">Apanteles glomeratus</name>
    <dbReference type="NCBI Taxonomy" id="32391"/>
    <lineage>
        <taxon>Eukaryota</taxon>
        <taxon>Metazoa</taxon>
        <taxon>Ecdysozoa</taxon>
        <taxon>Arthropoda</taxon>
        <taxon>Hexapoda</taxon>
        <taxon>Insecta</taxon>
        <taxon>Pterygota</taxon>
        <taxon>Neoptera</taxon>
        <taxon>Endopterygota</taxon>
        <taxon>Hymenoptera</taxon>
        <taxon>Apocrita</taxon>
        <taxon>Ichneumonoidea</taxon>
        <taxon>Braconidae</taxon>
        <taxon>Microgastrinae</taxon>
        <taxon>Cotesia</taxon>
    </lineage>
</organism>
<dbReference type="Proteomes" id="UP000826195">
    <property type="component" value="Unassembled WGS sequence"/>
</dbReference>
<keyword evidence="2" id="KW-1185">Reference proteome</keyword>
<dbReference type="EMBL" id="JAHXZJ010002982">
    <property type="protein sequence ID" value="KAH0535258.1"/>
    <property type="molecule type" value="Genomic_DNA"/>
</dbReference>
<protein>
    <submittedName>
        <fullName evidence="1">Uncharacterized protein</fullName>
    </submittedName>
</protein>
<name>A0AAV7HEP6_COTGL</name>
<dbReference type="AlphaFoldDB" id="A0AAV7HEP6"/>
<accession>A0AAV7HEP6</accession>
<comment type="caution">
    <text evidence="1">The sequence shown here is derived from an EMBL/GenBank/DDBJ whole genome shotgun (WGS) entry which is preliminary data.</text>
</comment>
<evidence type="ECO:0000313" key="1">
    <source>
        <dbReference type="EMBL" id="KAH0535258.1"/>
    </source>
</evidence>
<proteinExistence type="predicted"/>
<evidence type="ECO:0000313" key="2">
    <source>
        <dbReference type="Proteomes" id="UP000826195"/>
    </source>
</evidence>
<gene>
    <name evidence="1" type="ORF">KQX54_015541</name>
</gene>
<reference evidence="1 2" key="1">
    <citation type="journal article" date="2021" name="J. Hered.">
        <title>A chromosome-level genome assembly of the parasitoid wasp, Cotesia glomerata (Hymenoptera: Braconidae).</title>
        <authorList>
            <person name="Pinto B.J."/>
            <person name="Weis J.J."/>
            <person name="Gamble T."/>
            <person name="Ode P.J."/>
            <person name="Paul R."/>
            <person name="Zaspel J.M."/>
        </authorList>
    </citation>
    <scope>NUCLEOTIDE SEQUENCE [LARGE SCALE GENOMIC DNA]</scope>
    <source>
        <strain evidence="1">CgM1</strain>
    </source>
</reference>
<sequence length="108" mass="11720">MGIKNESKSKVTRDQVRIGMNAENKEEEASPYTTNLRMFQYLGSSIELGQAQAESPYKFILVLSALCKDQPEIYLSVKPRCLMGTSGPLFGASGSEDVPIIGSANSTV</sequence>